<evidence type="ECO:0000313" key="3">
    <source>
        <dbReference type="EMBL" id="MBP2414890.1"/>
    </source>
</evidence>
<dbReference type="PANTHER" id="PTHR43477:SF1">
    <property type="entry name" value="DIHYDROANTICAPSIN 7-DEHYDROGENASE"/>
    <property type="match status" value="1"/>
</dbReference>
<protein>
    <submittedName>
        <fullName evidence="3">NAD(P)-dependent dehydrogenase (Short-subunit alcohol dehydrogenase family)</fullName>
    </submittedName>
</protein>
<evidence type="ECO:0000256" key="1">
    <source>
        <dbReference type="ARBA" id="ARBA00006484"/>
    </source>
</evidence>
<keyword evidence="2" id="KW-0560">Oxidoreductase</keyword>
<dbReference type="SUPFAM" id="SSF51735">
    <property type="entry name" value="NAD(P)-binding Rossmann-fold domains"/>
    <property type="match status" value="1"/>
</dbReference>
<dbReference type="Pfam" id="PF00106">
    <property type="entry name" value="adh_short"/>
    <property type="match status" value="1"/>
</dbReference>
<dbReference type="PRINTS" id="PR00081">
    <property type="entry name" value="GDHRDH"/>
</dbReference>
<dbReference type="Proteomes" id="UP000711614">
    <property type="component" value="Unassembled WGS sequence"/>
</dbReference>
<dbReference type="EMBL" id="JAGIOI010000001">
    <property type="protein sequence ID" value="MBP2414890.1"/>
    <property type="molecule type" value="Genomic_DNA"/>
</dbReference>
<dbReference type="InterPro" id="IPR036291">
    <property type="entry name" value="NAD(P)-bd_dom_sf"/>
</dbReference>
<gene>
    <name evidence="3" type="ORF">JOF48_003689</name>
</gene>
<proteinExistence type="inferred from homology"/>
<dbReference type="InterPro" id="IPR051122">
    <property type="entry name" value="SDR_DHRS6-like"/>
</dbReference>
<evidence type="ECO:0000256" key="2">
    <source>
        <dbReference type="ARBA" id="ARBA00023002"/>
    </source>
</evidence>
<comment type="caution">
    <text evidence="3">The sequence shown here is derived from an EMBL/GenBank/DDBJ whole genome shotgun (WGS) entry which is preliminary data.</text>
</comment>
<sequence>MNSPLVLIAGGSSAAGVAVAGALLGAGMRVLTVGSDAGRISAAAGLTPGAVPLVCNLADPEDVAELAADIKEGYGPVDGLIHLVGGWRGGAGIAGQSDSDWDFLHHTVLATLRNTSKAFYDDLAASPAGRLAIVSSTTVTHPGPGDANYASIKAAAETWVQAVAAGFAGGPGTGSDATSAGGQAAAPNAGAAVVLVVKALVDDAMRARSPERRFPGFTDVSVLGQAVAGLFDTPAAQLNGARLILDTVA</sequence>
<keyword evidence="4" id="KW-1185">Reference proteome</keyword>
<dbReference type="PANTHER" id="PTHR43477">
    <property type="entry name" value="DIHYDROANTICAPSIN 7-DEHYDROGENASE"/>
    <property type="match status" value="1"/>
</dbReference>
<dbReference type="CDD" id="cd05233">
    <property type="entry name" value="SDR_c"/>
    <property type="match status" value="1"/>
</dbReference>
<dbReference type="RefSeq" id="WP_209683438.1">
    <property type="nucleotide sequence ID" value="NZ_JAGIOI010000001.1"/>
</dbReference>
<evidence type="ECO:0000313" key="4">
    <source>
        <dbReference type="Proteomes" id="UP000711614"/>
    </source>
</evidence>
<organism evidence="3 4">
    <name type="scientific">Arthrobacter stackebrandtii</name>
    <dbReference type="NCBI Taxonomy" id="272161"/>
    <lineage>
        <taxon>Bacteria</taxon>
        <taxon>Bacillati</taxon>
        <taxon>Actinomycetota</taxon>
        <taxon>Actinomycetes</taxon>
        <taxon>Micrococcales</taxon>
        <taxon>Micrococcaceae</taxon>
        <taxon>Arthrobacter</taxon>
    </lineage>
</organism>
<dbReference type="Gene3D" id="3.40.50.720">
    <property type="entry name" value="NAD(P)-binding Rossmann-like Domain"/>
    <property type="match status" value="1"/>
</dbReference>
<comment type="similarity">
    <text evidence="1">Belongs to the short-chain dehydrogenases/reductases (SDR) family.</text>
</comment>
<accession>A0ABS4Z2D5</accession>
<dbReference type="InterPro" id="IPR002347">
    <property type="entry name" value="SDR_fam"/>
</dbReference>
<name>A0ABS4Z2D5_9MICC</name>
<reference evidence="3 4" key="1">
    <citation type="submission" date="2021-03" db="EMBL/GenBank/DDBJ databases">
        <title>Sequencing the genomes of 1000 actinobacteria strains.</title>
        <authorList>
            <person name="Klenk H.-P."/>
        </authorList>
    </citation>
    <scope>NUCLEOTIDE SEQUENCE [LARGE SCALE GENOMIC DNA]</scope>
    <source>
        <strain evidence="3 4">DSM 16005</strain>
    </source>
</reference>